<dbReference type="PANTHER" id="PTHR48017">
    <property type="entry name" value="OS05G0424000 PROTEIN-RELATED"/>
    <property type="match status" value="1"/>
</dbReference>
<accession>A0A0G4ID72</accession>
<feature type="transmembrane region" description="Helical" evidence="7">
    <location>
        <begin position="637"/>
        <end position="659"/>
    </location>
</feature>
<keyword evidence="2" id="KW-0813">Transport</keyword>
<evidence type="ECO:0000259" key="8">
    <source>
        <dbReference type="Pfam" id="PF01490"/>
    </source>
</evidence>
<keyword evidence="4 7" id="KW-1133">Transmembrane helix</keyword>
<dbReference type="InterPro" id="IPR013057">
    <property type="entry name" value="AA_transpt_TM"/>
</dbReference>
<evidence type="ECO:0000256" key="5">
    <source>
        <dbReference type="ARBA" id="ARBA00023136"/>
    </source>
</evidence>
<dbReference type="VEuPathDB" id="CryptoDB:Cvel_2316"/>
<feature type="transmembrane region" description="Helical" evidence="7">
    <location>
        <begin position="242"/>
        <end position="267"/>
    </location>
</feature>
<feature type="domain" description="Amino acid transporter transmembrane" evidence="8">
    <location>
        <begin position="39"/>
        <end position="305"/>
    </location>
</feature>
<evidence type="ECO:0000256" key="3">
    <source>
        <dbReference type="ARBA" id="ARBA00022692"/>
    </source>
</evidence>
<dbReference type="Pfam" id="PF01490">
    <property type="entry name" value="Aa_trans"/>
    <property type="match status" value="2"/>
</dbReference>
<evidence type="ECO:0000256" key="2">
    <source>
        <dbReference type="ARBA" id="ARBA00022448"/>
    </source>
</evidence>
<feature type="transmembrane region" description="Helical" evidence="7">
    <location>
        <begin position="166"/>
        <end position="190"/>
    </location>
</feature>
<feature type="transmembrane region" description="Helical" evidence="7">
    <location>
        <begin position="38"/>
        <end position="61"/>
    </location>
</feature>
<feature type="transmembrane region" description="Helical" evidence="7">
    <location>
        <begin position="210"/>
        <end position="230"/>
    </location>
</feature>
<feature type="region of interest" description="Disordered" evidence="6">
    <location>
        <begin position="462"/>
        <end position="506"/>
    </location>
</feature>
<feature type="transmembrane region" description="Helical" evidence="7">
    <location>
        <begin position="287"/>
        <end position="313"/>
    </location>
</feature>
<protein>
    <recommendedName>
        <fullName evidence="8">Amino acid transporter transmembrane domain-containing protein</fullName>
    </recommendedName>
</protein>
<feature type="transmembrane region" description="Helical" evidence="7">
    <location>
        <begin position="570"/>
        <end position="592"/>
    </location>
</feature>
<feature type="region of interest" description="Disordered" evidence="6">
    <location>
        <begin position="358"/>
        <end position="385"/>
    </location>
</feature>
<gene>
    <name evidence="9" type="ORF">Cvel_2316</name>
</gene>
<organism evidence="9">
    <name type="scientific">Chromera velia CCMP2878</name>
    <dbReference type="NCBI Taxonomy" id="1169474"/>
    <lineage>
        <taxon>Eukaryota</taxon>
        <taxon>Sar</taxon>
        <taxon>Alveolata</taxon>
        <taxon>Colpodellida</taxon>
        <taxon>Chromeraceae</taxon>
        <taxon>Chromera</taxon>
    </lineage>
</organism>
<sequence length="675" mass="73164">MKGDLSEVHAREVTGVPRHVSFATAAVESFSYMFWPYMLPWAFALLGFPTAITMLLISVAFSWHTGYMLGEVCNDDRVSKQKGLGTYQDTVEAILGKQAGLYVKYVQMVQLFVYILGNIVFQAQLFRKAFEGMDIGLPWQWRAICGFSFMVVALLLPTFHSLGPFTFLAVGIQLFGLAAVVGGTATSVGTEMDLQDMLGRDSTIPAYTSWVYFFEGLANVLTSFGGHMLFPELIREMKRPDLFNRMVGLVAIAALLCNGLLAIPMNLYRRDELVDEPNMLLAAPTGWFSRFAAVCIAFTQLVVTQMSTVCLCLNIELALGVPAPWGEAWKSSVPLSAFASSWQCCRCLCPPKLPSPPIRRQSSGKVTADTRRGDEGSCGGDGGGDNVGVGQVAVQSDDGGLQERGVTGIWLEELAGAIDDPPVELRLPEVLMSTSALPAAAGGVQVQGSPAAETNQTEEVYTQMGEGDGDRLRRPPSLRGVSVMSEETGEGEGEEEAGKFMREDRGEIRGGLVSGSVQMEMDEESHHVAQMTADGQRPGSVQGSGKEENGGPGKRNGNRHLDGRRGKREIYLNGGAVRLFVRVSLVGFALFLSEMLPFFAPIATLIGAWGITQLTFVIPLILFCVAFWTRISVPHKVVIGMEFVLGMALCVGGVAAAFINLVRDVQTFQVFANVW</sequence>
<feature type="transmembrane region" description="Helical" evidence="7">
    <location>
        <begin position="598"/>
        <end position="625"/>
    </location>
</feature>
<dbReference type="EMBL" id="CDMZ01005842">
    <property type="protein sequence ID" value="CEM55068.1"/>
    <property type="molecule type" value="Genomic_DNA"/>
</dbReference>
<evidence type="ECO:0000313" key="9">
    <source>
        <dbReference type="EMBL" id="CEM55068.1"/>
    </source>
</evidence>
<name>A0A0G4ID72_9ALVE</name>
<feature type="transmembrane region" description="Helical" evidence="7">
    <location>
        <begin position="105"/>
        <end position="127"/>
    </location>
</feature>
<keyword evidence="3 7" id="KW-0812">Transmembrane</keyword>
<dbReference type="PhylomeDB" id="A0A0G4ID72"/>
<feature type="compositionally biased region" description="Gly residues" evidence="6">
    <location>
        <begin position="376"/>
        <end position="385"/>
    </location>
</feature>
<evidence type="ECO:0000256" key="1">
    <source>
        <dbReference type="ARBA" id="ARBA00004370"/>
    </source>
</evidence>
<keyword evidence="5 7" id="KW-0472">Membrane</keyword>
<evidence type="ECO:0000256" key="6">
    <source>
        <dbReference type="SAM" id="MobiDB-lite"/>
    </source>
</evidence>
<dbReference type="GO" id="GO:0016020">
    <property type="term" value="C:membrane"/>
    <property type="evidence" value="ECO:0007669"/>
    <property type="project" value="UniProtKB-SubCell"/>
</dbReference>
<comment type="subcellular location">
    <subcellularLocation>
        <location evidence="1">Membrane</location>
    </subcellularLocation>
</comment>
<feature type="region of interest" description="Disordered" evidence="6">
    <location>
        <begin position="522"/>
        <end position="562"/>
    </location>
</feature>
<feature type="domain" description="Amino acid transporter transmembrane" evidence="8">
    <location>
        <begin position="576"/>
        <end position="658"/>
    </location>
</feature>
<feature type="transmembrane region" description="Helical" evidence="7">
    <location>
        <begin position="139"/>
        <end position="159"/>
    </location>
</feature>
<reference evidence="9" key="1">
    <citation type="submission" date="2014-11" db="EMBL/GenBank/DDBJ databases">
        <authorList>
            <person name="Otto D Thomas"/>
            <person name="Naeem Raeece"/>
        </authorList>
    </citation>
    <scope>NUCLEOTIDE SEQUENCE</scope>
</reference>
<evidence type="ECO:0000256" key="4">
    <source>
        <dbReference type="ARBA" id="ARBA00022989"/>
    </source>
</evidence>
<dbReference type="AlphaFoldDB" id="A0A0G4ID72"/>
<proteinExistence type="predicted"/>
<evidence type="ECO:0000256" key="7">
    <source>
        <dbReference type="SAM" id="Phobius"/>
    </source>
</evidence>
<feature type="compositionally biased region" description="Basic and acidic residues" evidence="6">
    <location>
        <begin position="496"/>
        <end position="506"/>
    </location>
</feature>